<accession>A0A2Z5Y084</accession>
<dbReference type="Gene3D" id="3.40.50.300">
    <property type="entry name" value="P-loop containing nucleotide triphosphate hydrolases"/>
    <property type="match status" value="1"/>
</dbReference>
<dbReference type="PANTHER" id="PTHR42939">
    <property type="entry name" value="ABC TRANSPORTER ATP-BINDING PROTEIN ALBC-RELATED"/>
    <property type="match status" value="1"/>
</dbReference>
<dbReference type="InterPro" id="IPR003593">
    <property type="entry name" value="AAA+_ATPase"/>
</dbReference>
<dbReference type="RefSeq" id="WP_014372841.1">
    <property type="nucleotide sequence ID" value="NZ_AP018492.1"/>
</dbReference>
<proteinExistence type="predicted"/>
<dbReference type="InterPro" id="IPR017871">
    <property type="entry name" value="ABC_transporter-like_CS"/>
</dbReference>
<dbReference type="GO" id="GO:0005524">
    <property type="term" value="F:ATP binding"/>
    <property type="evidence" value="ECO:0007669"/>
    <property type="project" value="UniProtKB-KW"/>
</dbReference>
<protein>
    <submittedName>
        <fullName evidence="5">ABC transporter, ATP-binding protein</fullName>
    </submittedName>
</protein>
<gene>
    <name evidence="5" type="ORF">DAT561_0055</name>
</gene>
<dbReference type="Pfam" id="PF00005">
    <property type="entry name" value="ABC_tran"/>
    <property type="match status" value="1"/>
</dbReference>
<keyword evidence="3 5" id="KW-0067">ATP-binding</keyword>
<dbReference type="AlphaFoldDB" id="A0A2Z5Y084"/>
<evidence type="ECO:0000256" key="2">
    <source>
        <dbReference type="ARBA" id="ARBA00022741"/>
    </source>
</evidence>
<reference evidence="5 6" key="1">
    <citation type="submission" date="2018-01" db="EMBL/GenBank/DDBJ databases">
        <title>Whole genome sequence of Melissococcus plutonius DAT561.</title>
        <authorList>
            <person name="Okumura K."/>
            <person name="Takamatsu D."/>
            <person name="Okura M."/>
        </authorList>
    </citation>
    <scope>NUCLEOTIDE SEQUENCE [LARGE SCALE GENOMIC DNA]</scope>
    <source>
        <strain evidence="5 6">DAT561</strain>
    </source>
</reference>
<dbReference type="CDD" id="cd03230">
    <property type="entry name" value="ABC_DR_subfamily_A"/>
    <property type="match status" value="1"/>
</dbReference>
<evidence type="ECO:0000256" key="1">
    <source>
        <dbReference type="ARBA" id="ARBA00022448"/>
    </source>
</evidence>
<dbReference type="EMBL" id="AP018492">
    <property type="protein sequence ID" value="BBC60226.1"/>
    <property type="molecule type" value="Genomic_DNA"/>
</dbReference>
<dbReference type="SMART" id="SM00382">
    <property type="entry name" value="AAA"/>
    <property type="match status" value="1"/>
</dbReference>
<keyword evidence="1" id="KW-0813">Transport</keyword>
<evidence type="ECO:0000256" key="3">
    <source>
        <dbReference type="ARBA" id="ARBA00022840"/>
    </source>
</evidence>
<dbReference type="PROSITE" id="PS50893">
    <property type="entry name" value="ABC_TRANSPORTER_2"/>
    <property type="match status" value="1"/>
</dbReference>
<organism evidence="5 6">
    <name type="scientific">Melissococcus plutonius</name>
    <dbReference type="NCBI Taxonomy" id="33970"/>
    <lineage>
        <taxon>Bacteria</taxon>
        <taxon>Bacillati</taxon>
        <taxon>Bacillota</taxon>
        <taxon>Bacilli</taxon>
        <taxon>Lactobacillales</taxon>
        <taxon>Enterococcaceae</taxon>
        <taxon>Melissococcus</taxon>
    </lineage>
</organism>
<dbReference type="SUPFAM" id="SSF52540">
    <property type="entry name" value="P-loop containing nucleoside triphosphate hydrolases"/>
    <property type="match status" value="1"/>
</dbReference>
<keyword evidence="2" id="KW-0547">Nucleotide-binding</keyword>
<dbReference type="InterPro" id="IPR051782">
    <property type="entry name" value="ABC_Transporter_VariousFunc"/>
</dbReference>
<dbReference type="InterPro" id="IPR027417">
    <property type="entry name" value="P-loop_NTPase"/>
</dbReference>
<evidence type="ECO:0000313" key="6">
    <source>
        <dbReference type="Proteomes" id="UP000269226"/>
    </source>
</evidence>
<dbReference type="GeneID" id="57042625"/>
<dbReference type="Proteomes" id="UP000269226">
    <property type="component" value="Chromosome"/>
</dbReference>
<sequence length="290" mass="33557">MEKLLEIKNLTKTYDHKEVLKDISIVLNQGEIIGLIGKNGAGKTTLMKILLGLTSFDYGSIEYKGDRSYLQKYEVMSQFGYLLECKLFEYLNGFDNLYVSEKYANSPKNKNELKGKILELLNFVDLPNNHKMVKGYSFGMKQRLGLALALMGNPKVLILDEPFVGLDPMGVEHFKRYIFEMKEKRGITILISSHQLSKIEQMCDRYLFIRDKKVKEIVKINNEKIKIILHNPTSKLIKKLKSIVYVNQNEILFSKNMKLLDTVLKLIYLEKGEIQDIDIENTGLENLFKE</sequence>
<evidence type="ECO:0000313" key="5">
    <source>
        <dbReference type="EMBL" id="BBC60226.1"/>
    </source>
</evidence>
<dbReference type="InterPro" id="IPR003439">
    <property type="entry name" value="ABC_transporter-like_ATP-bd"/>
</dbReference>
<dbReference type="GO" id="GO:0016887">
    <property type="term" value="F:ATP hydrolysis activity"/>
    <property type="evidence" value="ECO:0007669"/>
    <property type="project" value="InterPro"/>
</dbReference>
<feature type="domain" description="ABC transporter" evidence="4">
    <location>
        <begin position="5"/>
        <end position="236"/>
    </location>
</feature>
<dbReference type="PROSITE" id="PS00211">
    <property type="entry name" value="ABC_TRANSPORTER_1"/>
    <property type="match status" value="1"/>
</dbReference>
<name>A0A2Z5Y084_9ENTE</name>
<dbReference type="PANTHER" id="PTHR42939:SF1">
    <property type="entry name" value="ABC TRANSPORTER ATP-BINDING PROTEIN ALBC-RELATED"/>
    <property type="match status" value="1"/>
</dbReference>
<evidence type="ECO:0000259" key="4">
    <source>
        <dbReference type="PROSITE" id="PS50893"/>
    </source>
</evidence>